<feature type="compositionally biased region" description="Low complexity" evidence="1">
    <location>
        <begin position="139"/>
        <end position="159"/>
    </location>
</feature>
<feature type="compositionally biased region" description="Polar residues" evidence="1">
    <location>
        <begin position="1"/>
        <end position="10"/>
    </location>
</feature>
<evidence type="ECO:0000313" key="2">
    <source>
        <dbReference type="EMBL" id="KAK3938695.1"/>
    </source>
</evidence>
<organism evidence="2 3">
    <name type="scientific">Diplogelasinospora grovesii</name>
    <dbReference type="NCBI Taxonomy" id="303347"/>
    <lineage>
        <taxon>Eukaryota</taxon>
        <taxon>Fungi</taxon>
        <taxon>Dikarya</taxon>
        <taxon>Ascomycota</taxon>
        <taxon>Pezizomycotina</taxon>
        <taxon>Sordariomycetes</taxon>
        <taxon>Sordariomycetidae</taxon>
        <taxon>Sordariales</taxon>
        <taxon>Diplogelasinosporaceae</taxon>
        <taxon>Diplogelasinospora</taxon>
    </lineage>
</organism>
<dbReference type="EMBL" id="MU853824">
    <property type="protein sequence ID" value="KAK3938695.1"/>
    <property type="molecule type" value="Genomic_DNA"/>
</dbReference>
<sequence>MSENNGQGSYSGIKESLTNPPARRPSLSTTYAAIRDSLLNPSTSRPPASASTYTNVKESLLNPTPSRPSVRASARASVKESPLNPTTSRPSVSSSSNYTSFTRPSTSSTLARRSSVVPVPGATYSPVGRGNPFLDDDLWSSSVHSDSSAAASIGADGIDVAPPTSTAADVNPNTTKGKSAESPGKSYVAIPDKAYVPTWRQNAKPTTSMTPTTASAVITPSPDSNNPFLNDSTSTKPMAWTNTPQNSPEKTDGRRWARPFARKTTYAPARLTAALDGAARPQSRASAANTMPARSAARSARSKIVSAWRSLSGSQSPPEAASPPTIDVTPPTQDTTFTQDVMAALDLNAPGPVITSYRPEATSPVVAPAKPKRSAGDYMRPVTILGDQPVGNSSTDCLPPKATPVKTNNDQSPLTTPTGENTIRRKVRVQDLAFRYANDERPTGGDPRTGHFAPSAPSPAPTDSSIPVRTPKKAEELAAAQGVPTPRSMRGPPQSLETPNKPLGKYPTGSIRAAPTPSSQAGSASASRSPTSARAPLRNISARFTQLFTRPERPSQPTETSVPAVVPTSELLISDLHAPTWNRGHNRSIPNLRAERFVLTDDLKEFLLLYSFLRHSVRTSLMCSDCADVIILARLYTSDLLANEFSSAYKFMDRAVPCPVCAPKEPPEFLIRHLPELNAEVWIKRQLVSDPNWPETFAAKLNTSFEQILQKFFPESTDDEDCKIPVENRTTVWYFHLWYVTQGEYTLDDLCRGRDFLEFVEHHISRLRHLFFYPSIDISSIPNQAWDGPDLESDAISHIRSFNKDFIKKRGKCKCPGHDLNFEATEDSKEDARRFEFTICEKLGNQHHHQMVDHVLSYMDNNIVAVIDAQKAQLKSNEHWLRHEPIDRLFCLLQSEPFKDGMRQLVRMYKHNPAARESSVRPPARRV</sequence>
<feature type="region of interest" description="Disordered" evidence="1">
    <location>
        <begin position="1"/>
        <end position="187"/>
    </location>
</feature>
<feature type="compositionally biased region" description="Polar residues" evidence="1">
    <location>
        <begin position="163"/>
        <end position="177"/>
    </location>
</feature>
<dbReference type="AlphaFoldDB" id="A0AAN6N3V1"/>
<feature type="compositionally biased region" description="Polar residues" evidence="1">
    <location>
        <begin position="405"/>
        <end position="421"/>
    </location>
</feature>
<evidence type="ECO:0000313" key="3">
    <source>
        <dbReference type="Proteomes" id="UP001303473"/>
    </source>
</evidence>
<keyword evidence="3" id="KW-1185">Reference proteome</keyword>
<feature type="compositionally biased region" description="Low complexity" evidence="1">
    <location>
        <begin position="85"/>
        <end position="105"/>
    </location>
</feature>
<name>A0AAN6N3V1_9PEZI</name>
<dbReference type="Proteomes" id="UP001303473">
    <property type="component" value="Unassembled WGS sequence"/>
</dbReference>
<proteinExistence type="predicted"/>
<feature type="region of interest" description="Disordered" evidence="1">
    <location>
        <begin position="276"/>
        <end position="334"/>
    </location>
</feature>
<feature type="region of interest" description="Disordered" evidence="1">
    <location>
        <begin position="201"/>
        <end position="257"/>
    </location>
</feature>
<protein>
    <submittedName>
        <fullName evidence="2">Uncharacterized protein</fullName>
    </submittedName>
</protein>
<gene>
    <name evidence="2" type="ORF">QBC46DRAFT_439747</name>
</gene>
<feature type="region of interest" description="Disordered" evidence="1">
    <location>
        <begin position="402"/>
        <end position="424"/>
    </location>
</feature>
<evidence type="ECO:0000256" key="1">
    <source>
        <dbReference type="SAM" id="MobiDB-lite"/>
    </source>
</evidence>
<feature type="region of interest" description="Disordered" evidence="1">
    <location>
        <begin position="436"/>
        <end position="536"/>
    </location>
</feature>
<comment type="caution">
    <text evidence="2">The sequence shown here is derived from an EMBL/GenBank/DDBJ whole genome shotgun (WGS) entry which is preliminary data.</text>
</comment>
<feature type="compositionally biased region" description="Low complexity" evidence="1">
    <location>
        <begin position="41"/>
        <end position="52"/>
    </location>
</feature>
<feature type="compositionally biased region" description="Low complexity" evidence="1">
    <location>
        <begin position="513"/>
        <end position="536"/>
    </location>
</feature>
<feature type="compositionally biased region" description="Low complexity" evidence="1">
    <location>
        <begin position="67"/>
        <end position="76"/>
    </location>
</feature>
<feature type="compositionally biased region" description="Polar residues" evidence="1">
    <location>
        <begin position="221"/>
        <end position="248"/>
    </location>
</feature>
<feature type="compositionally biased region" description="Low complexity" evidence="1">
    <location>
        <begin position="205"/>
        <end position="216"/>
    </location>
</feature>
<accession>A0AAN6N3V1</accession>
<feature type="compositionally biased region" description="Polar residues" evidence="1">
    <location>
        <begin position="53"/>
        <end position="64"/>
    </location>
</feature>
<reference evidence="3" key="1">
    <citation type="journal article" date="2023" name="Mol. Phylogenet. Evol.">
        <title>Genome-scale phylogeny and comparative genomics of the fungal order Sordariales.</title>
        <authorList>
            <person name="Hensen N."/>
            <person name="Bonometti L."/>
            <person name="Westerberg I."/>
            <person name="Brannstrom I.O."/>
            <person name="Guillou S."/>
            <person name="Cros-Aarteil S."/>
            <person name="Calhoun S."/>
            <person name="Haridas S."/>
            <person name="Kuo A."/>
            <person name="Mondo S."/>
            <person name="Pangilinan J."/>
            <person name="Riley R."/>
            <person name="LaButti K."/>
            <person name="Andreopoulos B."/>
            <person name="Lipzen A."/>
            <person name="Chen C."/>
            <person name="Yan M."/>
            <person name="Daum C."/>
            <person name="Ng V."/>
            <person name="Clum A."/>
            <person name="Steindorff A."/>
            <person name="Ohm R.A."/>
            <person name="Martin F."/>
            <person name="Silar P."/>
            <person name="Natvig D.O."/>
            <person name="Lalanne C."/>
            <person name="Gautier V."/>
            <person name="Ament-Velasquez S.L."/>
            <person name="Kruys A."/>
            <person name="Hutchinson M.I."/>
            <person name="Powell A.J."/>
            <person name="Barry K."/>
            <person name="Miller A.N."/>
            <person name="Grigoriev I.V."/>
            <person name="Debuchy R."/>
            <person name="Gladieux P."/>
            <person name="Hiltunen Thoren M."/>
            <person name="Johannesson H."/>
        </authorList>
    </citation>
    <scope>NUCLEOTIDE SEQUENCE [LARGE SCALE GENOMIC DNA]</scope>
    <source>
        <strain evidence="3">CBS 340.73</strain>
    </source>
</reference>